<feature type="region of interest" description="Disordered" evidence="4">
    <location>
        <begin position="406"/>
        <end position="431"/>
    </location>
</feature>
<dbReference type="SUPFAM" id="SSF54928">
    <property type="entry name" value="RNA-binding domain, RBD"/>
    <property type="match status" value="2"/>
</dbReference>
<evidence type="ECO:0000256" key="1">
    <source>
        <dbReference type="ARBA" id="ARBA00022737"/>
    </source>
</evidence>
<evidence type="ECO:0000256" key="3">
    <source>
        <dbReference type="PROSITE-ProRule" id="PRU00176"/>
    </source>
</evidence>
<dbReference type="GO" id="GO:0003729">
    <property type="term" value="F:mRNA binding"/>
    <property type="evidence" value="ECO:0007669"/>
    <property type="project" value="TreeGrafter"/>
</dbReference>
<comment type="caution">
    <text evidence="6">The sequence shown here is derived from an EMBL/GenBank/DDBJ whole genome shotgun (WGS) entry which is preliminary data.</text>
</comment>
<feature type="region of interest" description="Disordered" evidence="4">
    <location>
        <begin position="283"/>
        <end position="306"/>
    </location>
</feature>
<dbReference type="InterPro" id="IPR012677">
    <property type="entry name" value="Nucleotide-bd_a/b_plait_sf"/>
</dbReference>
<evidence type="ECO:0000259" key="5">
    <source>
        <dbReference type="PROSITE" id="PS50102"/>
    </source>
</evidence>
<dbReference type="PANTHER" id="PTHR48032">
    <property type="entry name" value="RNA-BINDING PROTEIN MUSASHI HOMOLOG RBP6"/>
    <property type="match status" value="1"/>
</dbReference>
<dbReference type="GO" id="GO:0006417">
    <property type="term" value="P:regulation of translation"/>
    <property type="evidence" value="ECO:0007669"/>
    <property type="project" value="TreeGrafter"/>
</dbReference>
<dbReference type="PROSITE" id="PS50102">
    <property type="entry name" value="RRM"/>
    <property type="match status" value="2"/>
</dbReference>
<accession>A0A2A9MM67</accession>
<reference evidence="6 7" key="1">
    <citation type="submission" date="2017-09" db="EMBL/GenBank/DDBJ databases">
        <title>Genome sequencing of Besnoitia besnoiti strain Bb-Ger1.</title>
        <authorList>
            <person name="Schares G."/>
            <person name="Venepally P."/>
            <person name="Lorenzi H.A."/>
        </authorList>
    </citation>
    <scope>NUCLEOTIDE SEQUENCE [LARGE SCALE GENOMIC DNA]</scope>
    <source>
        <strain evidence="6 7">Bb-Ger1</strain>
    </source>
</reference>
<keyword evidence="2 3" id="KW-0694">RNA-binding</keyword>
<keyword evidence="1" id="KW-0677">Repeat</keyword>
<organism evidence="6 7">
    <name type="scientific">Besnoitia besnoiti</name>
    <name type="common">Apicomplexan protozoan</name>
    <dbReference type="NCBI Taxonomy" id="94643"/>
    <lineage>
        <taxon>Eukaryota</taxon>
        <taxon>Sar</taxon>
        <taxon>Alveolata</taxon>
        <taxon>Apicomplexa</taxon>
        <taxon>Conoidasida</taxon>
        <taxon>Coccidia</taxon>
        <taxon>Eucoccidiorida</taxon>
        <taxon>Eimeriorina</taxon>
        <taxon>Sarcocystidae</taxon>
        <taxon>Besnoitia</taxon>
    </lineage>
</organism>
<dbReference type="GeneID" id="40309724"/>
<evidence type="ECO:0000313" key="6">
    <source>
        <dbReference type="EMBL" id="PFH36602.1"/>
    </source>
</evidence>
<dbReference type="Proteomes" id="UP000224006">
    <property type="component" value="Chromosome III"/>
</dbReference>
<dbReference type="Gene3D" id="3.30.70.330">
    <property type="match status" value="2"/>
</dbReference>
<feature type="compositionally biased region" description="Basic and acidic residues" evidence="4">
    <location>
        <begin position="283"/>
        <end position="297"/>
    </location>
</feature>
<feature type="compositionally biased region" description="Basic and acidic residues" evidence="4">
    <location>
        <begin position="79"/>
        <end position="88"/>
    </location>
</feature>
<sequence length="431" mass="44996">MAFDGPNNGTAAGGIPEEDSGIPLPYVEGEAHAPQNPELLQHQMPAPQAFDQDGVVSGDNSASAPVGDEAAVPLGGHPIPDEGARNEGDSGSPHQASDPDDQAGGAPQRASGETDKEVQMRKLFVGGLSRSTTTDSLRTYFQQYGDVADSEVLFDKFTGRSRGFGFITFTTPDPIARVADMRHTVDGTQVEVRRAIPREEARDHGAAGGDRDAGRLFVGGISDDVNDESLRAYFRHYGEIQSANVMFDRQNNRPRGFGFVIFRNPDDAEKAIGPHKKLGVHCEAKRAQPRQMNRERGSGGGWGGSGGYGGRGGGGYGGGRDGGYGGGRRRDYGNYGPPGGAVDPSSGYGMGGPSGMYGAGGYSGYANYNPYYAAYYAQMAAYSAMGGYGGYSSGASAPVYGMGGEEGGYGSPPASGGAERGNRMANRSTPY</sequence>
<protein>
    <submittedName>
        <fullName evidence="6">RNA recognition motif-containing protein</fullName>
    </submittedName>
</protein>
<dbReference type="SMART" id="SM00360">
    <property type="entry name" value="RRM"/>
    <property type="match status" value="2"/>
</dbReference>
<dbReference type="STRING" id="94643.A0A2A9MM67"/>
<evidence type="ECO:0000256" key="2">
    <source>
        <dbReference type="ARBA" id="ARBA00022884"/>
    </source>
</evidence>
<dbReference type="Pfam" id="PF00076">
    <property type="entry name" value="RRM_1"/>
    <property type="match status" value="2"/>
</dbReference>
<dbReference type="InterPro" id="IPR035979">
    <property type="entry name" value="RBD_domain_sf"/>
</dbReference>
<proteinExistence type="predicted"/>
<dbReference type="InterPro" id="IPR000504">
    <property type="entry name" value="RRM_dom"/>
</dbReference>
<dbReference type="PANTHER" id="PTHR48032:SF6">
    <property type="entry name" value="RNA-BINDING (RRM_RBD_RNP MOTIFS) FAMILY PROTEIN"/>
    <property type="match status" value="1"/>
</dbReference>
<dbReference type="AlphaFoldDB" id="A0A2A9MM67"/>
<keyword evidence="7" id="KW-1185">Reference proteome</keyword>
<feature type="region of interest" description="Disordered" evidence="4">
    <location>
        <begin position="1"/>
        <end position="116"/>
    </location>
</feature>
<gene>
    <name evidence="6" type="ORF">BESB_047940</name>
</gene>
<name>A0A2A9MM67_BESBE</name>
<dbReference type="VEuPathDB" id="ToxoDB:BESB_047940"/>
<feature type="domain" description="RRM" evidence="5">
    <location>
        <begin position="121"/>
        <end position="203"/>
    </location>
</feature>
<dbReference type="EMBL" id="NWUJ01000003">
    <property type="protein sequence ID" value="PFH36602.1"/>
    <property type="molecule type" value="Genomic_DNA"/>
</dbReference>
<feature type="domain" description="RRM" evidence="5">
    <location>
        <begin position="214"/>
        <end position="299"/>
    </location>
</feature>
<evidence type="ECO:0000313" key="7">
    <source>
        <dbReference type="Proteomes" id="UP000224006"/>
    </source>
</evidence>
<evidence type="ECO:0000256" key="4">
    <source>
        <dbReference type="SAM" id="MobiDB-lite"/>
    </source>
</evidence>
<dbReference type="KEGG" id="bbes:BESB_047940"/>
<dbReference type="RefSeq" id="XP_029220611.1">
    <property type="nucleotide sequence ID" value="XM_029363245.1"/>
</dbReference>
<dbReference type="OrthoDB" id="332627at2759"/>